<sequence>MSIPKPLVQINQSFIVLTVLLGLIINPAILIAPFVIGVITLITKQNPIILFSKRFLRKDPSQYKQEDKQQQLFNQWIATICVGLSLLFFYTNLEILAYTFSIMVLAASSIALCGFCIGCFIRYRYIMWKYNRTKVQP</sequence>
<accession>A0ABU9XJS3</accession>
<evidence type="ECO:0000313" key="3">
    <source>
        <dbReference type="EMBL" id="MEN2767926.1"/>
    </source>
</evidence>
<feature type="domain" description="DUF4395" evidence="2">
    <location>
        <begin position="3"/>
        <end position="125"/>
    </location>
</feature>
<feature type="transmembrane region" description="Helical" evidence="1">
    <location>
        <begin position="96"/>
        <end position="121"/>
    </location>
</feature>
<gene>
    <name evidence="3" type="ORF">ABC228_12050</name>
</gene>
<evidence type="ECO:0000313" key="4">
    <source>
        <dbReference type="Proteomes" id="UP001444625"/>
    </source>
</evidence>
<protein>
    <submittedName>
        <fullName evidence="3">DUF4395 domain-containing protein</fullName>
    </submittedName>
</protein>
<keyword evidence="4" id="KW-1185">Reference proteome</keyword>
<reference evidence="3 4" key="1">
    <citation type="submission" date="2024-05" db="EMBL/GenBank/DDBJ databases">
        <authorList>
            <person name="Haq I."/>
            <person name="Ullah Z."/>
            <person name="Ahmad R."/>
            <person name="Li M."/>
            <person name="Tong Y."/>
        </authorList>
    </citation>
    <scope>NUCLEOTIDE SEQUENCE [LARGE SCALE GENOMIC DNA]</scope>
    <source>
        <strain evidence="3 4">16A2E</strain>
    </source>
</reference>
<keyword evidence="1" id="KW-0812">Transmembrane</keyword>
<name>A0ABU9XJS3_9BACI</name>
<keyword evidence="1" id="KW-1133">Transmembrane helix</keyword>
<keyword evidence="1" id="KW-0472">Membrane</keyword>
<feature type="transmembrane region" description="Helical" evidence="1">
    <location>
        <begin position="72"/>
        <end position="90"/>
    </location>
</feature>
<dbReference type="InterPro" id="IPR025508">
    <property type="entry name" value="DUF4395"/>
</dbReference>
<proteinExistence type="predicted"/>
<dbReference type="PIRSF" id="PIRSF030042">
    <property type="entry name" value="UCP030042"/>
    <property type="match status" value="1"/>
</dbReference>
<dbReference type="InterPro" id="IPR016942">
    <property type="entry name" value="UCP030042"/>
</dbReference>
<dbReference type="EMBL" id="JBDIML010000003">
    <property type="protein sequence ID" value="MEN2767926.1"/>
    <property type="molecule type" value="Genomic_DNA"/>
</dbReference>
<evidence type="ECO:0000256" key="1">
    <source>
        <dbReference type="SAM" id="Phobius"/>
    </source>
</evidence>
<evidence type="ECO:0000259" key="2">
    <source>
        <dbReference type="Pfam" id="PF14340"/>
    </source>
</evidence>
<comment type="caution">
    <text evidence="3">The sequence shown here is derived from an EMBL/GenBank/DDBJ whole genome shotgun (WGS) entry which is preliminary data.</text>
</comment>
<dbReference type="Pfam" id="PF14340">
    <property type="entry name" value="DUF4395"/>
    <property type="match status" value="1"/>
</dbReference>
<dbReference type="RefSeq" id="WP_345825392.1">
    <property type="nucleotide sequence ID" value="NZ_JBDIML010000003.1"/>
</dbReference>
<organism evidence="3 4">
    <name type="scientific">Ornithinibacillus xuwenensis</name>
    <dbReference type="NCBI Taxonomy" id="3144668"/>
    <lineage>
        <taxon>Bacteria</taxon>
        <taxon>Bacillati</taxon>
        <taxon>Bacillota</taxon>
        <taxon>Bacilli</taxon>
        <taxon>Bacillales</taxon>
        <taxon>Bacillaceae</taxon>
        <taxon>Ornithinibacillus</taxon>
    </lineage>
</organism>
<dbReference type="Proteomes" id="UP001444625">
    <property type="component" value="Unassembled WGS sequence"/>
</dbReference>